<name>A0AAU7CQU7_9BACT</name>
<sequence>MTTSSLAVAIVVISTGCGDRPPSVSTSRTEATVRGKVLIKGKAVDRGKVVFDAANHLRKDVTGKSVDVNKDGTYSITTLLGVNSVRYEGPALAGSRELEGMSLSYDVKEGDNLYDIIIPPQ</sequence>
<accession>A0AAU7CQU7</accession>
<dbReference type="AlphaFoldDB" id="A0AAU7CQU7"/>
<dbReference type="EMBL" id="CP155447">
    <property type="protein sequence ID" value="XBH07645.1"/>
    <property type="molecule type" value="Genomic_DNA"/>
</dbReference>
<protein>
    <recommendedName>
        <fullName evidence="2">Carboxypeptidase regulatory-like domain-containing protein</fullName>
    </recommendedName>
</protein>
<reference evidence="1" key="1">
    <citation type="submission" date="2024-05" db="EMBL/GenBank/DDBJ databases">
        <title>Planctomycetes of the genus Singulisphaera possess chitinolytic capabilities.</title>
        <authorList>
            <person name="Ivanova A."/>
        </authorList>
    </citation>
    <scope>NUCLEOTIDE SEQUENCE</scope>
    <source>
        <strain evidence="1">Ch08T</strain>
    </source>
</reference>
<organism evidence="1">
    <name type="scientific">Singulisphaera sp. Ch08</name>
    <dbReference type="NCBI Taxonomy" id="3120278"/>
    <lineage>
        <taxon>Bacteria</taxon>
        <taxon>Pseudomonadati</taxon>
        <taxon>Planctomycetota</taxon>
        <taxon>Planctomycetia</taxon>
        <taxon>Isosphaerales</taxon>
        <taxon>Isosphaeraceae</taxon>
        <taxon>Singulisphaera</taxon>
    </lineage>
</organism>
<evidence type="ECO:0000313" key="1">
    <source>
        <dbReference type="EMBL" id="XBH07645.1"/>
    </source>
</evidence>
<gene>
    <name evidence="1" type="ORF">V5E97_16885</name>
</gene>
<dbReference type="RefSeq" id="WP_406700484.1">
    <property type="nucleotide sequence ID" value="NZ_CP155447.1"/>
</dbReference>
<proteinExistence type="predicted"/>
<evidence type="ECO:0008006" key="2">
    <source>
        <dbReference type="Google" id="ProtNLM"/>
    </source>
</evidence>